<feature type="region of interest" description="Disordered" evidence="1">
    <location>
        <begin position="1"/>
        <end position="38"/>
    </location>
</feature>
<dbReference type="Pfam" id="PF05119">
    <property type="entry name" value="Terminase_4"/>
    <property type="match status" value="1"/>
</dbReference>
<dbReference type="AlphaFoldDB" id="A0A2Z4J721"/>
<dbReference type="EMBL" id="CP030073">
    <property type="protein sequence ID" value="AWW40796.1"/>
    <property type="molecule type" value="Genomic_DNA"/>
</dbReference>
<evidence type="ECO:0000313" key="3">
    <source>
        <dbReference type="Proteomes" id="UP000249616"/>
    </source>
</evidence>
<evidence type="ECO:0000256" key="1">
    <source>
        <dbReference type="SAM" id="MobiDB-lite"/>
    </source>
</evidence>
<dbReference type="NCBIfam" id="TIGR01558">
    <property type="entry name" value="sm_term_P27"/>
    <property type="match status" value="1"/>
</dbReference>
<gene>
    <name evidence="2" type="ORF">DN051_32395</name>
</gene>
<proteinExistence type="predicted"/>
<reference evidence="2 3" key="1">
    <citation type="journal article" date="2019" name="Int. J. Syst. Evol. Microbiol.">
        <title>Streptomyces cadmiisoli sp. nov., a novel actinomycete isolated from cadmium-contaminated soil.</title>
        <authorList>
            <person name="Li K."/>
            <person name="Tang X."/>
            <person name="Zhao J."/>
            <person name="Guo Y."/>
            <person name="Tang Y."/>
            <person name="Gao J."/>
        </authorList>
    </citation>
    <scope>NUCLEOTIDE SEQUENCE [LARGE SCALE GENOMIC DNA]</scope>
    <source>
        <strain evidence="2 3">ZFG47</strain>
    </source>
</reference>
<organism evidence="2 3">
    <name type="scientific">Streptomyces cadmiisoli</name>
    <dbReference type="NCBI Taxonomy" id="2184053"/>
    <lineage>
        <taxon>Bacteria</taxon>
        <taxon>Bacillati</taxon>
        <taxon>Actinomycetota</taxon>
        <taxon>Actinomycetes</taxon>
        <taxon>Kitasatosporales</taxon>
        <taxon>Streptomycetaceae</taxon>
        <taxon>Streptomyces</taxon>
        <taxon>Streptomyces aurantiacus group</taxon>
    </lineage>
</organism>
<dbReference type="InterPro" id="IPR006448">
    <property type="entry name" value="Phage_term_ssu_P27"/>
</dbReference>
<keyword evidence="3" id="KW-1185">Reference proteome</keyword>
<name>A0A2Z4J721_9ACTN</name>
<evidence type="ECO:0000313" key="2">
    <source>
        <dbReference type="EMBL" id="AWW40796.1"/>
    </source>
</evidence>
<sequence length="168" mass="17976">MSEGGLGELGGTNSGRFPKPSALKEITGNPGKGAINNEPVPPAGFPDAPEWLDDIALREWERLMPILEKMGVITMADRNAVAAYCQSYSMYVKAVEDVNRNGFTVEGHRGVTSKNPAVQVQRDSLDQMNRWGAKLGLSPVDRVRLSVAPTDDGDAPDADVLRLLSGGA</sequence>
<accession>A0A2Z4J721</accession>
<dbReference type="KEGG" id="scad:DN051_32395"/>
<feature type="compositionally biased region" description="Gly residues" evidence="1">
    <location>
        <begin position="1"/>
        <end position="13"/>
    </location>
</feature>
<dbReference type="Proteomes" id="UP000249616">
    <property type="component" value="Chromosome"/>
</dbReference>
<protein>
    <submittedName>
        <fullName evidence="2">Phage terminase small subunit P27 family</fullName>
    </submittedName>
</protein>